<dbReference type="EMBL" id="PXXU01000125">
    <property type="protein sequence ID" value="PSJ15847.1"/>
    <property type="molecule type" value="Genomic_DNA"/>
</dbReference>
<proteinExistence type="predicted"/>
<dbReference type="Proteomes" id="UP000241912">
    <property type="component" value="Unassembled WGS sequence"/>
</dbReference>
<sequence length="62" mass="7006">MFIAKIIDKSCGQIKAQFSISLTDDALSKEKVILEAWNKVKANGVVKDDTQENYKIEFAEEI</sequence>
<name>A0A2P7NQX9_9PROT</name>
<organism evidence="1 2">
    <name type="scientific">Nitrosomonas supralitoralis</name>
    <dbReference type="NCBI Taxonomy" id="2116706"/>
    <lineage>
        <taxon>Bacteria</taxon>
        <taxon>Pseudomonadati</taxon>
        <taxon>Pseudomonadota</taxon>
        <taxon>Betaproteobacteria</taxon>
        <taxon>Nitrosomonadales</taxon>
        <taxon>Nitrosomonadaceae</taxon>
        <taxon>Nitrosomonas</taxon>
    </lineage>
</organism>
<gene>
    <name evidence="1" type="ORF">C7H79_16795</name>
</gene>
<reference evidence="1 2" key="1">
    <citation type="submission" date="2018-03" db="EMBL/GenBank/DDBJ databases">
        <title>Draft genome of Nitrosomonas supralitoralis APG5.</title>
        <authorList>
            <person name="Urakawa H."/>
            <person name="Lopez J.V."/>
        </authorList>
    </citation>
    <scope>NUCLEOTIDE SEQUENCE [LARGE SCALE GENOMIC DNA]</scope>
    <source>
        <strain evidence="1 2">APG5</strain>
    </source>
</reference>
<evidence type="ECO:0000313" key="2">
    <source>
        <dbReference type="Proteomes" id="UP000241912"/>
    </source>
</evidence>
<dbReference type="RefSeq" id="WP_106708384.1">
    <property type="nucleotide sequence ID" value="NZ_PXXU01000125.1"/>
</dbReference>
<accession>A0A2P7NQX9</accession>
<keyword evidence="2" id="KW-1185">Reference proteome</keyword>
<protein>
    <submittedName>
        <fullName evidence="1">Uncharacterized protein</fullName>
    </submittedName>
</protein>
<dbReference type="AlphaFoldDB" id="A0A2P7NQX9"/>
<evidence type="ECO:0000313" key="1">
    <source>
        <dbReference type="EMBL" id="PSJ15847.1"/>
    </source>
</evidence>
<comment type="caution">
    <text evidence="1">The sequence shown here is derived from an EMBL/GenBank/DDBJ whole genome shotgun (WGS) entry which is preliminary data.</text>
</comment>